<feature type="signal peptide" evidence="4">
    <location>
        <begin position="1"/>
        <end position="35"/>
    </location>
</feature>
<dbReference type="SUPFAM" id="SSF53850">
    <property type="entry name" value="Periplasmic binding protein-like II"/>
    <property type="match status" value="1"/>
</dbReference>
<dbReference type="PIRSF" id="PIRSF002741">
    <property type="entry name" value="MppA"/>
    <property type="match status" value="1"/>
</dbReference>
<evidence type="ECO:0000313" key="6">
    <source>
        <dbReference type="EMBL" id="PHK95436.1"/>
    </source>
</evidence>
<evidence type="ECO:0000256" key="1">
    <source>
        <dbReference type="ARBA" id="ARBA00004418"/>
    </source>
</evidence>
<dbReference type="Gene3D" id="3.90.76.10">
    <property type="entry name" value="Dipeptide-binding Protein, Domain 1"/>
    <property type="match status" value="1"/>
</dbReference>
<evidence type="ECO:0000313" key="7">
    <source>
        <dbReference type="Proteomes" id="UP000223527"/>
    </source>
</evidence>
<evidence type="ECO:0000259" key="5">
    <source>
        <dbReference type="Pfam" id="PF00496"/>
    </source>
</evidence>
<reference evidence="6 7" key="1">
    <citation type="submission" date="2017-10" db="EMBL/GenBank/DDBJ databases">
        <authorList>
            <person name="Banno H."/>
            <person name="Chua N.-H."/>
        </authorList>
    </citation>
    <scope>NUCLEOTIDE SEQUENCE [LARGE SCALE GENOMIC DNA]</scope>
    <source>
        <strain evidence="6 7">YW11</strain>
    </source>
</reference>
<organism evidence="6 7">
    <name type="scientific">Teichococcus rhizosphaerae</name>
    <dbReference type="NCBI Taxonomy" id="1335062"/>
    <lineage>
        <taxon>Bacteria</taxon>
        <taxon>Pseudomonadati</taxon>
        <taxon>Pseudomonadota</taxon>
        <taxon>Alphaproteobacteria</taxon>
        <taxon>Acetobacterales</taxon>
        <taxon>Roseomonadaceae</taxon>
        <taxon>Roseomonas</taxon>
    </lineage>
</organism>
<dbReference type="GO" id="GO:0015833">
    <property type="term" value="P:peptide transport"/>
    <property type="evidence" value="ECO:0007669"/>
    <property type="project" value="TreeGrafter"/>
</dbReference>
<keyword evidence="7" id="KW-1185">Reference proteome</keyword>
<sequence length="535" mass="59001">MTMKRALTTGCAAPALLAASLSILPAILPAGPAAAAPFACPSRGGNLVFGQEANVNSLDQMTSSTISTRNIAMNIYESLVTRDENNKPIAELAESFEESADRLAYTFRLRQGISFHNGKPMTSADVAASFDRYKRIGLQRSTLDNVAGWETPDPATFVIRMSKVQPTFIEALSSFSVPIVIIPAEHKDDAPQQLRPVGTGPFRLVEFVPGSHARLARFDNYRPNAAFEEATGFGGYKQACLDTVTFRIVTEASARVAGLETGELQGVEDIPTQSVEAMRKNPNVTVLPLKNWWIQIALPNTAHAPTSNLRFRQAVQAALGMEDIMDAATDNNYTLNVGFQYPNQPSYTDAGKETYNINDPERAQKLLRESGYKGEPIVILTNRDYAPMYNAALVMQQQMQAVGIKAELKVVDWPTSVQMSQKVNSTEWHFFHSGWGTQPALGALATMQFLAAPGANYRPRDDKPDPEVEAAWSDMNTKPTEAERNAAFARMQKLVLERAYAYPFGSLTKVQAVRANVQNFRPFRIPRFSNVWIKP</sequence>
<evidence type="ECO:0000256" key="2">
    <source>
        <dbReference type="ARBA" id="ARBA00005695"/>
    </source>
</evidence>
<dbReference type="InterPro" id="IPR039424">
    <property type="entry name" value="SBP_5"/>
</dbReference>
<accession>A0A2C7AE85</accession>
<dbReference type="Gene3D" id="3.10.105.10">
    <property type="entry name" value="Dipeptide-binding Protein, Domain 3"/>
    <property type="match status" value="1"/>
</dbReference>
<dbReference type="GO" id="GO:1904680">
    <property type="term" value="F:peptide transmembrane transporter activity"/>
    <property type="evidence" value="ECO:0007669"/>
    <property type="project" value="TreeGrafter"/>
</dbReference>
<dbReference type="PANTHER" id="PTHR30290:SF38">
    <property type="entry name" value="D,D-DIPEPTIDE-BINDING PERIPLASMIC PROTEIN DDPA-RELATED"/>
    <property type="match status" value="1"/>
</dbReference>
<dbReference type="Pfam" id="PF00496">
    <property type="entry name" value="SBP_bac_5"/>
    <property type="match status" value="1"/>
</dbReference>
<comment type="subcellular location">
    <subcellularLocation>
        <location evidence="1">Periplasm</location>
    </subcellularLocation>
</comment>
<feature type="domain" description="Solute-binding protein family 5" evidence="5">
    <location>
        <begin position="88"/>
        <end position="440"/>
    </location>
</feature>
<dbReference type="Proteomes" id="UP000223527">
    <property type="component" value="Unassembled WGS sequence"/>
</dbReference>
<evidence type="ECO:0000256" key="4">
    <source>
        <dbReference type="SAM" id="SignalP"/>
    </source>
</evidence>
<protein>
    <submittedName>
        <fullName evidence="6">ABC transporter substrate-binding protein</fullName>
    </submittedName>
</protein>
<dbReference type="AlphaFoldDB" id="A0A2C7AE85"/>
<dbReference type="PANTHER" id="PTHR30290">
    <property type="entry name" value="PERIPLASMIC BINDING COMPONENT OF ABC TRANSPORTER"/>
    <property type="match status" value="1"/>
</dbReference>
<gene>
    <name evidence="6" type="ORF">CR162_08080</name>
</gene>
<name>A0A2C7AE85_9PROT</name>
<feature type="chain" id="PRO_5013039108" evidence="4">
    <location>
        <begin position="36"/>
        <end position="535"/>
    </location>
</feature>
<dbReference type="GO" id="GO:0030288">
    <property type="term" value="C:outer membrane-bounded periplasmic space"/>
    <property type="evidence" value="ECO:0007669"/>
    <property type="project" value="UniProtKB-ARBA"/>
</dbReference>
<comment type="similarity">
    <text evidence="2">Belongs to the bacterial solute-binding protein 5 family.</text>
</comment>
<keyword evidence="3 4" id="KW-0732">Signal</keyword>
<dbReference type="EMBL" id="PDNU01000010">
    <property type="protein sequence ID" value="PHK95436.1"/>
    <property type="molecule type" value="Genomic_DNA"/>
</dbReference>
<proteinExistence type="inferred from homology"/>
<dbReference type="GO" id="GO:0043190">
    <property type="term" value="C:ATP-binding cassette (ABC) transporter complex"/>
    <property type="evidence" value="ECO:0007669"/>
    <property type="project" value="InterPro"/>
</dbReference>
<evidence type="ECO:0000256" key="3">
    <source>
        <dbReference type="ARBA" id="ARBA00022729"/>
    </source>
</evidence>
<dbReference type="InterPro" id="IPR030678">
    <property type="entry name" value="Peptide/Ni-bd"/>
</dbReference>
<comment type="caution">
    <text evidence="6">The sequence shown here is derived from an EMBL/GenBank/DDBJ whole genome shotgun (WGS) entry which is preliminary data.</text>
</comment>
<dbReference type="InterPro" id="IPR000914">
    <property type="entry name" value="SBP_5_dom"/>
</dbReference>
<dbReference type="Gene3D" id="3.40.190.10">
    <property type="entry name" value="Periplasmic binding protein-like II"/>
    <property type="match status" value="1"/>
</dbReference>